<feature type="transmembrane region" description="Helical" evidence="1">
    <location>
        <begin position="154"/>
        <end position="172"/>
    </location>
</feature>
<dbReference type="STRING" id="112248.SAMN05444392_10678"/>
<dbReference type="EMBL" id="FQVL01000006">
    <property type="protein sequence ID" value="SHF01442.1"/>
    <property type="molecule type" value="Genomic_DNA"/>
</dbReference>
<accession>A0A1M4Y7M3</accession>
<dbReference type="Proteomes" id="UP000184476">
    <property type="component" value="Unassembled WGS sequence"/>
</dbReference>
<feature type="transmembrane region" description="Helical" evidence="1">
    <location>
        <begin position="85"/>
        <end position="104"/>
    </location>
</feature>
<feature type="transmembrane region" description="Helical" evidence="1">
    <location>
        <begin position="116"/>
        <end position="134"/>
    </location>
</feature>
<keyword evidence="1" id="KW-0472">Membrane</keyword>
<keyword evidence="3" id="KW-1185">Reference proteome</keyword>
<gene>
    <name evidence="2" type="ORF">SAMN05444392_10678</name>
</gene>
<protein>
    <submittedName>
        <fullName evidence="2">Predicted membrane protein</fullName>
    </submittedName>
</protein>
<reference evidence="2 3" key="1">
    <citation type="submission" date="2016-11" db="EMBL/GenBank/DDBJ databases">
        <authorList>
            <person name="Jaros S."/>
            <person name="Januszkiewicz K."/>
            <person name="Wedrychowicz H."/>
        </authorList>
    </citation>
    <scope>NUCLEOTIDE SEQUENCE [LARGE SCALE GENOMIC DNA]</scope>
    <source>
        <strain evidence="2 3">DSM 44666</strain>
    </source>
</reference>
<evidence type="ECO:0000256" key="1">
    <source>
        <dbReference type="SAM" id="Phobius"/>
    </source>
</evidence>
<sequence length="222" mass="25616">MKKYLYLSIAISVIYIVYVISTNLIIDPQATHFLSNKKNLNYHMNVSVWLIVLYIHVISACLGMISGAINFSTKILQKNRKLHRINGYLYLLSVSVACLTSGYMAPFATGGRINSIGFNMMNIIWLVVTITAYVQIKRKRINQHRNWMVRSYVYCYTNMFIQVITFALYNGFGIHYDISYTIAVYVTILLNFIIAEVIIRKVFRVPTQIKSIKKEITSNLTN</sequence>
<feature type="transmembrane region" description="Helical" evidence="1">
    <location>
        <begin position="5"/>
        <end position="26"/>
    </location>
</feature>
<name>A0A1M4Y7M3_9BACL</name>
<evidence type="ECO:0000313" key="2">
    <source>
        <dbReference type="EMBL" id="SHF01442.1"/>
    </source>
</evidence>
<organism evidence="2 3">
    <name type="scientific">Seinonella peptonophila</name>
    <dbReference type="NCBI Taxonomy" id="112248"/>
    <lineage>
        <taxon>Bacteria</taxon>
        <taxon>Bacillati</taxon>
        <taxon>Bacillota</taxon>
        <taxon>Bacilli</taxon>
        <taxon>Bacillales</taxon>
        <taxon>Thermoactinomycetaceae</taxon>
        <taxon>Seinonella</taxon>
    </lineage>
</organism>
<dbReference type="AlphaFoldDB" id="A0A1M4Y7M3"/>
<keyword evidence="1" id="KW-0812">Transmembrane</keyword>
<feature type="transmembrane region" description="Helical" evidence="1">
    <location>
        <begin position="46"/>
        <end position="73"/>
    </location>
</feature>
<evidence type="ECO:0000313" key="3">
    <source>
        <dbReference type="Proteomes" id="UP000184476"/>
    </source>
</evidence>
<dbReference type="InterPro" id="IPR018750">
    <property type="entry name" value="DUF2306_membrane"/>
</dbReference>
<dbReference type="RefSeq" id="WP_073154913.1">
    <property type="nucleotide sequence ID" value="NZ_FQVL01000006.1"/>
</dbReference>
<feature type="transmembrane region" description="Helical" evidence="1">
    <location>
        <begin position="178"/>
        <end position="199"/>
    </location>
</feature>
<dbReference type="Pfam" id="PF10067">
    <property type="entry name" value="DUF2306"/>
    <property type="match status" value="1"/>
</dbReference>
<proteinExistence type="predicted"/>
<keyword evidence="1" id="KW-1133">Transmembrane helix</keyword>
<dbReference type="OrthoDB" id="195502at2"/>